<name>A0A6F8ZEH9_9FIRM</name>
<dbReference type="InterPro" id="IPR010419">
    <property type="entry name" value="CO_DH_gsu"/>
</dbReference>
<accession>A0A6F8ZEH9</accession>
<dbReference type="InterPro" id="IPR023393">
    <property type="entry name" value="START-like_dom_sf"/>
</dbReference>
<keyword evidence="2" id="KW-1185">Reference proteome</keyword>
<dbReference type="EMBL" id="LR778114">
    <property type="protein sequence ID" value="CAB1128331.1"/>
    <property type="molecule type" value="Genomic_DNA"/>
</dbReference>
<dbReference type="AlphaFoldDB" id="A0A6F8ZEH9"/>
<evidence type="ECO:0000313" key="2">
    <source>
        <dbReference type="Proteomes" id="UP000503399"/>
    </source>
</evidence>
<dbReference type="Gene3D" id="3.30.530.20">
    <property type="match status" value="1"/>
</dbReference>
<dbReference type="PANTHER" id="PTHR38588:SF1">
    <property type="entry name" value="BLL0334 PROTEIN"/>
    <property type="match status" value="1"/>
</dbReference>
<dbReference type="SUPFAM" id="SSF55961">
    <property type="entry name" value="Bet v1-like"/>
    <property type="match status" value="1"/>
</dbReference>
<dbReference type="Proteomes" id="UP000503399">
    <property type="component" value="Chromosome"/>
</dbReference>
<gene>
    <name evidence="1" type="ORF">R50_0825</name>
</gene>
<proteinExistence type="predicted"/>
<reference evidence="1 2" key="1">
    <citation type="submission" date="2020-02" db="EMBL/GenBank/DDBJ databases">
        <authorList>
            <person name="Hogendoorn C."/>
        </authorList>
    </citation>
    <scope>NUCLEOTIDE SEQUENCE [LARGE SCALE GENOMIC DNA]</scope>
    <source>
        <strain evidence="1">R501</strain>
    </source>
</reference>
<evidence type="ECO:0000313" key="1">
    <source>
        <dbReference type="EMBL" id="CAB1128331.1"/>
    </source>
</evidence>
<dbReference type="KEGG" id="hfv:R50_0825"/>
<organism evidence="1 2">
    <name type="scientific">Candidatus Hydrogenisulfobacillus filiaventi</name>
    <dbReference type="NCBI Taxonomy" id="2707344"/>
    <lineage>
        <taxon>Bacteria</taxon>
        <taxon>Bacillati</taxon>
        <taxon>Bacillota</taxon>
        <taxon>Clostridia</taxon>
        <taxon>Eubacteriales</taxon>
        <taxon>Clostridiales Family XVII. Incertae Sedis</taxon>
        <taxon>Candidatus Hydrogenisulfobacillus</taxon>
    </lineage>
</organism>
<sequence length="159" mass="17266">MGIPITGEVGLPAEPLRAFQVLTDPAVLRRAMPGLEELEPAQPEPGEAAGAWYRARLSLGLGPLRERYEGRAAVTDAEPGRFYRLLVRGQGPKGQLELAVEVALEPHPQVEGQTLVRYRGEAVLGGEGTEGTRAWTQWVGAVVVRQFFQALRREAQAAS</sequence>
<dbReference type="Pfam" id="PF06240">
    <property type="entry name" value="COXG"/>
    <property type="match status" value="1"/>
</dbReference>
<dbReference type="PANTHER" id="PTHR38588">
    <property type="entry name" value="BLL0334 PROTEIN"/>
    <property type="match status" value="1"/>
</dbReference>
<protein>
    <submittedName>
        <fullName evidence="1">Carbon monoxide dehydrogenase G protein</fullName>
    </submittedName>
</protein>